<comment type="subcellular location">
    <subcellularLocation>
        <location evidence="1">Cell membrane</location>
        <topology evidence="1">Multi-pass membrane protein</topology>
    </subcellularLocation>
</comment>
<keyword evidence="9" id="KW-1185">Reference proteome</keyword>
<dbReference type="GO" id="GO:0005886">
    <property type="term" value="C:plasma membrane"/>
    <property type="evidence" value="ECO:0007669"/>
    <property type="project" value="UniProtKB-SubCell"/>
</dbReference>
<evidence type="ECO:0000313" key="8">
    <source>
        <dbReference type="EMBL" id="SIN81454.1"/>
    </source>
</evidence>
<dbReference type="STRING" id="226505.SAMN05444394_2056"/>
<feature type="transmembrane region" description="Helical" evidence="7">
    <location>
        <begin position="361"/>
        <end position="380"/>
    </location>
</feature>
<dbReference type="InterPro" id="IPR050833">
    <property type="entry name" value="Poly_Biosynth_Transport"/>
</dbReference>
<dbReference type="OrthoDB" id="9770347at2"/>
<dbReference type="AlphaFoldDB" id="A0A1N6EEL0"/>
<feature type="transmembrane region" description="Helical" evidence="7">
    <location>
        <begin position="415"/>
        <end position="434"/>
    </location>
</feature>
<feature type="transmembrane region" description="Helical" evidence="7">
    <location>
        <begin position="42"/>
        <end position="65"/>
    </location>
</feature>
<feature type="transmembrane region" description="Helical" evidence="7">
    <location>
        <begin position="12"/>
        <end position="36"/>
    </location>
</feature>
<evidence type="ECO:0000256" key="5">
    <source>
        <dbReference type="ARBA" id="ARBA00022989"/>
    </source>
</evidence>
<feature type="transmembrane region" description="Helical" evidence="7">
    <location>
        <begin position="112"/>
        <end position="132"/>
    </location>
</feature>
<gene>
    <name evidence="8" type="ORF">SAMN05444394_2056</name>
</gene>
<protein>
    <submittedName>
        <fullName evidence="8">Membrane protein involved in the export of O-antigen and teichoic acid</fullName>
    </submittedName>
</protein>
<evidence type="ECO:0000256" key="6">
    <source>
        <dbReference type="ARBA" id="ARBA00023136"/>
    </source>
</evidence>
<dbReference type="PANTHER" id="PTHR30250:SF10">
    <property type="entry name" value="LIPOPOLYSACCHARIDE BIOSYNTHESIS PROTEIN WZXC"/>
    <property type="match status" value="1"/>
</dbReference>
<keyword evidence="6 7" id="KW-0472">Membrane</keyword>
<feature type="transmembrane region" description="Helical" evidence="7">
    <location>
        <begin position="386"/>
        <end position="403"/>
    </location>
</feature>
<dbReference type="PANTHER" id="PTHR30250">
    <property type="entry name" value="PST FAMILY PREDICTED COLANIC ACID TRANSPORTER"/>
    <property type="match status" value="1"/>
</dbReference>
<dbReference type="Proteomes" id="UP000185221">
    <property type="component" value="Unassembled WGS sequence"/>
</dbReference>
<evidence type="ECO:0000256" key="4">
    <source>
        <dbReference type="ARBA" id="ARBA00022692"/>
    </source>
</evidence>
<keyword evidence="5 7" id="KW-1133">Transmembrane helix</keyword>
<feature type="transmembrane region" description="Helical" evidence="7">
    <location>
        <begin position="77"/>
        <end position="100"/>
    </location>
</feature>
<evidence type="ECO:0000313" key="9">
    <source>
        <dbReference type="Proteomes" id="UP000185221"/>
    </source>
</evidence>
<name>A0A1N6EEL0_9BACT</name>
<evidence type="ECO:0000256" key="7">
    <source>
        <dbReference type="SAM" id="Phobius"/>
    </source>
</evidence>
<accession>A0A1N6EEL0</accession>
<dbReference type="EMBL" id="FSRC01000001">
    <property type="protein sequence ID" value="SIN81454.1"/>
    <property type="molecule type" value="Genomic_DNA"/>
</dbReference>
<dbReference type="Pfam" id="PF13440">
    <property type="entry name" value="Polysacc_synt_3"/>
    <property type="match status" value="1"/>
</dbReference>
<organism evidence="8 9">
    <name type="scientific">Algoriphagus halophilus</name>
    <dbReference type="NCBI Taxonomy" id="226505"/>
    <lineage>
        <taxon>Bacteria</taxon>
        <taxon>Pseudomonadati</taxon>
        <taxon>Bacteroidota</taxon>
        <taxon>Cytophagia</taxon>
        <taxon>Cytophagales</taxon>
        <taxon>Cyclobacteriaceae</taxon>
        <taxon>Algoriphagus</taxon>
    </lineage>
</organism>
<feature type="transmembrane region" description="Helical" evidence="7">
    <location>
        <begin position="289"/>
        <end position="308"/>
    </location>
</feature>
<keyword evidence="3" id="KW-1003">Cell membrane</keyword>
<evidence type="ECO:0000256" key="2">
    <source>
        <dbReference type="ARBA" id="ARBA00007430"/>
    </source>
</evidence>
<reference evidence="9" key="1">
    <citation type="submission" date="2016-11" db="EMBL/GenBank/DDBJ databases">
        <authorList>
            <person name="Varghese N."/>
            <person name="Submissions S."/>
        </authorList>
    </citation>
    <scope>NUCLEOTIDE SEQUENCE [LARGE SCALE GENOMIC DNA]</scope>
    <source>
        <strain evidence="9">DSM 15292</strain>
    </source>
</reference>
<feature type="transmembrane region" description="Helical" evidence="7">
    <location>
        <begin position="152"/>
        <end position="172"/>
    </location>
</feature>
<evidence type="ECO:0000256" key="3">
    <source>
        <dbReference type="ARBA" id="ARBA00022475"/>
    </source>
</evidence>
<dbReference type="CDD" id="cd13127">
    <property type="entry name" value="MATE_tuaB_like"/>
    <property type="match status" value="1"/>
</dbReference>
<proteinExistence type="inferred from homology"/>
<sequence>MGQKKIIKGVFWNALQLIINKSFAFIIKLILAKLLVPEEFGVVGMAIVFISFVEVFNDLGFGAALIQKKETDYTPNLLYTAFWTNLGWSLLTYLAVAFIVAPLAASFYEEPVLLQIIPVMSVGIISNSIIVIHKVQLTRIMDFKKMAIISNISNVFSGVLSITLALLGAGYWSLVFNSVAGFIVAIPLFMHATKWTPKFIWEKEDFNKIFGFGFYFTGTKFFNNLITKIDYLLIGKWVGAYYLGIYTFAFILTDTFRSQVLQIINKVMFPVYSTIQDNPAEIKKNYLNVLKYNSMIISPIMAVFVVLGEEVIRYGFGEKWLEAVFPLKIISLSILIHMMANSYTVLLRGIGRADVEFKLQLFKAVFIFIPMLTIGIYYYGINGASIAILINKSTEVVIGVFILKRFIGLDYREVFAFMKKTWFFIVAMILIGILSREVLGLHYFITFILMAVVYLFGLKGEIKKDIKHFSSLKSS</sequence>
<feature type="transmembrane region" description="Helical" evidence="7">
    <location>
        <begin position="238"/>
        <end position="256"/>
    </location>
</feature>
<comment type="similarity">
    <text evidence="2">Belongs to the polysaccharide synthase family.</text>
</comment>
<dbReference type="RefSeq" id="WP_074224721.1">
    <property type="nucleotide sequence ID" value="NZ_FSRC01000001.1"/>
</dbReference>
<evidence type="ECO:0000256" key="1">
    <source>
        <dbReference type="ARBA" id="ARBA00004651"/>
    </source>
</evidence>
<feature type="transmembrane region" description="Helical" evidence="7">
    <location>
        <begin position="320"/>
        <end position="340"/>
    </location>
</feature>
<feature type="transmembrane region" description="Helical" evidence="7">
    <location>
        <begin position="440"/>
        <end position="458"/>
    </location>
</feature>
<keyword evidence="4 7" id="KW-0812">Transmembrane</keyword>